<keyword evidence="2" id="KW-1185">Reference proteome</keyword>
<feature type="transmembrane region" description="Helical" evidence="1">
    <location>
        <begin position="88"/>
        <end position="108"/>
    </location>
</feature>
<accession>A0A914XCC0</accession>
<keyword evidence="1" id="KW-0812">Transmembrane</keyword>
<feature type="transmembrane region" description="Helical" evidence="1">
    <location>
        <begin position="57"/>
        <end position="76"/>
    </location>
</feature>
<name>A0A914XCC0_9BILA</name>
<sequence>MSDKKVKKQQQSHGSQHAAAKTAAEPTHGFIWRFLNAAFASLMVVRSVHHIQTDADWWLWVPAYVLGFLMTASVALSPRCTSCSLWRYTTSLIIVLGTLYLVFNVWVVRDVARGYFPAEDRLEEGKEIAVLAGLLGWAVLNRMKAQSASGGILSAIRTLFLFAVLLACLPIAAYSLCFYSDAEHLPHCKHFL</sequence>
<dbReference type="WBParaSite" id="PSAMB.scaffold73size86561.g1516.t1">
    <property type="protein sequence ID" value="PSAMB.scaffold73size86561.g1516.t1"/>
    <property type="gene ID" value="PSAMB.scaffold73size86561.g1516"/>
</dbReference>
<proteinExistence type="predicted"/>
<feature type="transmembrane region" description="Helical" evidence="1">
    <location>
        <begin position="155"/>
        <end position="176"/>
    </location>
</feature>
<evidence type="ECO:0000256" key="1">
    <source>
        <dbReference type="SAM" id="Phobius"/>
    </source>
</evidence>
<dbReference type="Proteomes" id="UP000887566">
    <property type="component" value="Unplaced"/>
</dbReference>
<reference evidence="3" key="1">
    <citation type="submission" date="2022-11" db="UniProtKB">
        <authorList>
            <consortium name="WormBaseParasite"/>
        </authorList>
    </citation>
    <scope>IDENTIFICATION</scope>
</reference>
<protein>
    <submittedName>
        <fullName evidence="3">Transmembrane protein 220</fullName>
    </submittedName>
</protein>
<evidence type="ECO:0000313" key="2">
    <source>
        <dbReference type="Proteomes" id="UP000887566"/>
    </source>
</evidence>
<keyword evidence="1" id="KW-1133">Transmembrane helix</keyword>
<organism evidence="2 3">
    <name type="scientific">Plectus sambesii</name>
    <dbReference type="NCBI Taxonomy" id="2011161"/>
    <lineage>
        <taxon>Eukaryota</taxon>
        <taxon>Metazoa</taxon>
        <taxon>Ecdysozoa</taxon>
        <taxon>Nematoda</taxon>
        <taxon>Chromadorea</taxon>
        <taxon>Plectida</taxon>
        <taxon>Plectina</taxon>
        <taxon>Plectoidea</taxon>
        <taxon>Plectidae</taxon>
        <taxon>Plectus</taxon>
    </lineage>
</organism>
<keyword evidence="1" id="KW-0472">Membrane</keyword>
<dbReference type="AlphaFoldDB" id="A0A914XCC0"/>
<evidence type="ECO:0000313" key="3">
    <source>
        <dbReference type="WBParaSite" id="PSAMB.scaffold73size86561.g1516.t1"/>
    </source>
</evidence>